<reference evidence="2" key="1">
    <citation type="submission" date="2020-01" db="EMBL/GenBank/DDBJ databases">
        <authorList>
            <consortium name="DOE Joint Genome Institute"/>
            <person name="Haridas S."/>
            <person name="Albert R."/>
            <person name="Binder M."/>
            <person name="Bloem J."/>
            <person name="Labutti K."/>
            <person name="Salamov A."/>
            <person name="Andreopoulos B."/>
            <person name="Baker S.E."/>
            <person name="Barry K."/>
            <person name="Bills G."/>
            <person name="Bluhm B.H."/>
            <person name="Cannon C."/>
            <person name="Castanera R."/>
            <person name="Culley D.E."/>
            <person name="Daum C."/>
            <person name="Ezra D."/>
            <person name="Gonzalez J.B."/>
            <person name="Henrissat B."/>
            <person name="Kuo A."/>
            <person name="Liang C."/>
            <person name="Lipzen A."/>
            <person name="Lutzoni F."/>
            <person name="Magnuson J."/>
            <person name="Mondo S."/>
            <person name="Nolan M."/>
            <person name="Ohm R."/>
            <person name="Pangilinan J."/>
            <person name="Park H.-J."/>
            <person name="Ramirez L."/>
            <person name="Alfaro M."/>
            <person name="Sun H."/>
            <person name="Tritt A."/>
            <person name="Yoshinaga Y."/>
            <person name="Zwiers L.-H."/>
            <person name="Turgeon B.G."/>
            <person name="Goodwin S.B."/>
            <person name="Spatafora J.W."/>
            <person name="Crous P.W."/>
            <person name="Grigoriev I.V."/>
        </authorList>
    </citation>
    <scope>NUCLEOTIDE SEQUENCE</scope>
    <source>
        <strain evidence="2">CBS 342.82</strain>
    </source>
</reference>
<protein>
    <submittedName>
        <fullName evidence="2">Uncharacterized protein</fullName>
    </submittedName>
</protein>
<evidence type="ECO:0000313" key="2">
    <source>
        <dbReference type="RefSeq" id="XP_033463449.1"/>
    </source>
</evidence>
<dbReference type="Proteomes" id="UP000504637">
    <property type="component" value="Unplaced"/>
</dbReference>
<gene>
    <name evidence="2" type="ORF">K489DRAFT_115491</name>
</gene>
<dbReference type="AlphaFoldDB" id="A0A6J3MEX5"/>
<evidence type="ECO:0000313" key="1">
    <source>
        <dbReference type="Proteomes" id="UP000504637"/>
    </source>
</evidence>
<organism evidence="2">
    <name type="scientific">Dissoconium aciculare CBS 342.82</name>
    <dbReference type="NCBI Taxonomy" id="1314786"/>
    <lineage>
        <taxon>Eukaryota</taxon>
        <taxon>Fungi</taxon>
        <taxon>Dikarya</taxon>
        <taxon>Ascomycota</taxon>
        <taxon>Pezizomycotina</taxon>
        <taxon>Dothideomycetes</taxon>
        <taxon>Dothideomycetidae</taxon>
        <taxon>Mycosphaerellales</taxon>
        <taxon>Dissoconiaceae</taxon>
        <taxon>Dissoconium</taxon>
    </lineage>
</organism>
<keyword evidence="1" id="KW-1185">Reference proteome</keyword>
<sequence>MVPVARESRDRSLQPFPLPVLTSVPYAAHDEGAGMRRTNSYLGRTLELGCPQRDSIRNLQYRSCRRCTCVVGLLRDQQSDHCCIAAKLCHCPRSTSAVWHVAS</sequence>
<dbReference type="RefSeq" id="XP_033463449.1">
    <property type="nucleotide sequence ID" value="XM_033598928.1"/>
</dbReference>
<accession>A0A6J3MEX5</accession>
<reference evidence="2" key="2">
    <citation type="submission" date="2020-04" db="EMBL/GenBank/DDBJ databases">
        <authorList>
            <consortium name="NCBI Genome Project"/>
        </authorList>
    </citation>
    <scope>NUCLEOTIDE SEQUENCE</scope>
    <source>
        <strain evidence="2">CBS 342.82</strain>
    </source>
</reference>
<proteinExistence type="predicted"/>
<reference evidence="2" key="3">
    <citation type="submission" date="2025-08" db="UniProtKB">
        <authorList>
            <consortium name="RefSeq"/>
        </authorList>
    </citation>
    <scope>IDENTIFICATION</scope>
    <source>
        <strain evidence="2">CBS 342.82</strain>
    </source>
</reference>
<dbReference type="GeneID" id="54356727"/>
<name>A0A6J3MEX5_9PEZI</name>